<dbReference type="AlphaFoldDB" id="A0A284R8Y6"/>
<sequence length="125" mass="14297">MLSIPRTSTRHHSPFPTPRTGNNDTLHPDQRTLDGYKDTMLLTGGSNDIPVDPKPDTQPTPAERLQQAKELAKQKAEHIQQMRLAIEDEERAHDEHARYWNLPMMSLDFRGNGNTKTWNEIGQLT</sequence>
<dbReference type="Proteomes" id="UP000219338">
    <property type="component" value="Unassembled WGS sequence"/>
</dbReference>
<evidence type="ECO:0000313" key="2">
    <source>
        <dbReference type="EMBL" id="SJL05192.1"/>
    </source>
</evidence>
<dbReference type="EMBL" id="FUEG01000006">
    <property type="protein sequence ID" value="SJL05192.1"/>
    <property type="molecule type" value="Genomic_DNA"/>
</dbReference>
<reference evidence="3" key="1">
    <citation type="journal article" date="2017" name="Nat. Ecol. Evol.">
        <title>Genome expansion and lineage-specific genetic innovations in the forest pathogenic fungi Armillaria.</title>
        <authorList>
            <person name="Sipos G."/>
            <person name="Prasanna A.N."/>
            <person name="Walter M.C."/>
            <person name="O'Connor E."/>
            <person name="Balint B."/>
            <person name="Krizsan K."/>
            <person name="Kiss B."/>
            <person name="Hess J."/>
            <person name="Varga T."/>
            <person name="Slot J."/>
            <person name="Riley R."/>
            <person name="Boka B."/>
            <person name="Rigling D."/>
            <person name="Barry K."/>
            <person name="Lee J."/>
            <person name="Mihaltcheva S."/>
            <person name="LaButti K."/>
            <person name="Lipzen A."/>
            <person name="Waldron R."/>
            <person name="Moloney N.M."/>
            <person name="Sperisen C."/>
            <person name="Kredics L."/>
            <person name="Vagvoelgyi C."/>
            <person name="Patrignani A."/>
            <person name="Fitzpatrick D."/>
            <person name="Nagy I."/>
            <person name="Doyle S."/>
            <person name="Anderson J.B."/>
            <person name="Grigoriev I.V."/>
            <person name="Gueldener U."/>
            <person name="Muensterkoetter M."/>
            <person name="Nagy L.G."/>
        </authorList>
    </citation>
    <scope>NUCLEOTIDE SEQUENCE [LARGE SCALE GENOMIC DNA]</scope>
    <source>
        <strain evidence="3">C18/9</strain>
    </source>
</reference>
<feature type="region of interest" description="Disordered" evidence="1">
    <location>
        <begin position="1"/>
        <end position="71"/>
    </location>
</feature>
<evidence type="ECO:0000256" key="1">
    <source>
        <dbReference type="SAM" id="MobiDB-lite"/>
    </source>
</evidence>
<keyword evidence="3" id="KW-1185">Reference proteome</keyword>
<accession>A0A284R8Y6</accession>
<evidence type="ECO:0000313" key="3">
    <source>
        <dbReference type="Proteomes" id="UP000219338"/>
    </source>
</evidence>
<protein>
    <submittedName>
        <fullName evidence="2">Uncharacterized protein</fullName>
    </submittedName>
</protein>
<proteinExistence type="predicted"/>
<gene>
    <name evidence="2" type="ORF">ARMOST_08559</name>
</gene>
<feature type="compositionally biased region" description="Basic and acidic residues" evidence="1">
    <location>
        <begin position="26"/>
        <end position="37"/>
    </location>
</feature>
<organism evidence="2 3">
    <name type="scientific">Armillaria ostoyae</name>
    <name type="common">Armillaria root rot fungus</name>
    <dbReference type="NCBI Taxonomy" id="47428"/>
    <lineage>
        <taxon>Eukaryota</taxon>
        <taxon>Fungi</taxon>
        <taxon>Dikarya</taxon>
        <taxon>Basidiomycota</taxon>
        <taxon>Agaricomycotina</taxon>
        <taxon>Agaricomycetes</taxon>
        <taxon>Agaricomycetidae</taxon>
        <taxon>Agaricales</taxon>
        <taxon>Marasmiineae</taxon>
        <taxon>Physalacriaceae</taxon>
        <taxon>Armillaria</taxon>
    </lineage>
</organism>
<name>A0A284R8Y6_ARMOS</name>